<evidence type="ECO:0000256" key="2">
    <source>
        <dbReference type="ARBA" id="ARBA00022801"/>
    </source>
</evidence>
<keyword evidence="3 5" id="KW-0347">Helicase</keyword>
<keyword evidence="4 5" id="KW-0067">ATP-binding</keyword>
<evidence type="ECO:0000259" key="6">
    <source>
        <dbReference type="PROSITE" id="PS51198"/>
    </source>
</evidence>
<dbReference type="STRING" id="1385520.N802_06640"/>
<dbReference type="Proteomes" id="UP000030002">
    <property type="component" value="Unassembled WGS sequence"/>
</dbReference>
<dbReference type="PROSITE" id="PS51198">
    <property type="entry name" value="UVRD_HELICASE_ATP_BIND"/>
    <property type="match status" value="1"/>
</dbReference>
<dbReference type="GO" id="GO:0005524">
    <property type="term" value="F:ATP binding"/>
    <property type="evidence" value="ECO:0007669"/>
    <property type="project" value="UniProtKB-UniRule"/>
</dbReference>
<sequence length="773" mass="84021">MPTKEEVLQQEQAHFDSAWLAREGTRSTLADAGSAAGGPRTVVAAVRKAADGRLQELGGSDDAVAFGRVDIGDDVLYVGNHVISNDDFDTLVVSWRAPAARPYYEATFEDPLGVSLRRSFKCERNTIQDFDDVVFQDLARRVAELGASAEEMWGINDALLSDLEAGRTGEMRDIVETIHQAQYKLIRSDMQQLLVIQGGPGTGKTAVALHRVSWLLFNHAPDLLPEDVLVVGPSDTFTRYIRSVLPGLGDDNVVYRDLKALGPQKSTGRNEGTSIRRLKGELRMAQLLRTALWQRVRFPERTEMLTVGSGFGAEGFSREEIEAELPNHIGKGTYTNGRASFRAFLQREVEARNPRGPGAAAAALEAAVERVWPSLSAVAFLRDLFGSRDRLLAAAGDGFSGTEIGRLFRQASDKVSDERWSDVDVALLDEAEELLNGRPSVRYRHIVVDEAQDLSPMQLRSIARRSESGSMTIVGDLAQSTGPWARESWDDLTAALSTDLPVTVQPLELGYRVPRQVFEFAAQLLPYIAPGLKPPTVVREGPADPELIEVGEFDDFDISARALAAARAHAGSGRFVGLICPDRHRRRLEDELKAHDVKWANVGSGDLDSSINLARPSESKGLEFDAVVVVDPEAIVDESEWGLRHLYVALTRTTKYLTVLHSGTPLPLPTEHVSDALIELAEVRGLEQTALFDAPIQPTHAAERTAEGVASGSVGTVARHAAPADSTSTGSLNVVIATGAARALAADLRQAVAPHLWEAVIAELRQELGLDDS</sequence>
<dbReference type="InterPro" id="IPR027785">
    <property type="entry name" value="UvrD-like_helicase_C"/>
</dbReference>
<proteinExistence type="predicted"/>
<dbReference type="OrthoDB" id="9787585at2"/>
<dbReference type="InterPro" id="IPR027417">
    <property type="entry name" value="P-loop_NTPase"/>
</dbReference>
<evidence type="ECO:0000313" key="8">
    <source>
        <dbReference type="Proteomes" id="UP000030002"/>
    </source>
</evidence>
<name>A0A0A0IZR6_9MICO</name>
<protein>
    <recommendedName>
        <fullName evidence="6">UvrD-like helicase ATP-binding domain-containing protein</fullName>
    </recommendedName>
</protein>
<evidence type="ECO:0000256" key="5">
    <source>
        <dbReference type="PROSITE-ProRule" id="PRU00560"/>
    </source>
</evidence>
<dbReference type="GO" id="GO:0003677">
    <property type="term" value="F:DNA binding"/>
    <property type="evidence" value="ECO:0007669"/>
    <property type="project" value="InterPro"/>
</dbReference>
<dbReference type="Gene3D" id="3.40.50.300">
    <property type="entry name" value="P-loop containing nucleotide triphosphate hydrolases"/>
    <property type="match status" value="2"/>
</dbReference>
<dbReference type="EMBL" id="AVPJ01000017">
    <property type="protein sequence ID" value="KGN30675.1"/>
    <property type="molecule type" value="Genomic_DNA"/>
</dbReference>
<dbReference type="InterPro" id="IPR014016">
    <property type="entry name" value="UvrD-like_ATP-bd"/>
</dbReference>
<keyword evidence="1 5" id="KW-0547">Nucleotide-binding</keyword>
<dbReference type="GO" id="GO:0016787">
    <property type="term" value="F:hydrolase activity"/>
    <property type="evidence" value="ECO:0007669"/>
    <property type="project" value="UniProtKB-UniRule"/>
</dbReference>
<keyword evidence="2 5" id="KW-0378">Hydrolase</keyword>
<evidence type="ECO:0000256" key="1">
    <source>
        <dbReference type="ARBA" id="ARBA00022741"/>
    </source>
</evidence>
<dbReference type="GO" id="GO:0005829">
    <property type="term" value="C:cytosol"/>
    <property type="evidence" value="ECO:0007669"/>
    <property type="project" value="TreeGrafter"/>
</dbReference>
<dbReference type="InterPro" id="IPR000212">
    <property type="entry name" value="DNA_helicase_UvrD/REP"/>
</dbReference>
<dbReference type="GO" id="GO:0043138">
    <property type="term" value="F:3'-5' DNA helicase activity"/>
    <property type="evidence" value="ECO:0007669"/>
    <property type="project" value="TreeGrafter"/>
</dbReference>
<dbReference type="PANTHER" id="PTHR11070:SF45">
    <property type="entry name" value="DNA 3'-5' HELICASE"/>
    <property type="match status" value="1"/>
</dbReference>
<keyword evidence="8" id="KW-1185">Reference proteome</keyword>
<organism evidence="7 8">
    <name type="scientific">Knoellia sinensis KCTC 19936</name>
    <dbReference type="NCBI Taxonomy" id="1385520"/>
    <lineage>
        <taxon>Bacteria</taxon>
        <taxon>Bacillati</taxon>
        <taxon>Actinomycetota</taxon>
        <taxon>Actinomycetes</taxon>
        <taxon>Micrococcales</taxon>
        <taxon>Intrasporangiaceae</taxon>
        <taxon>Knoellia</taxon>
    </lineage>
</organism>
<dbReference type="PANTHER" id="PTHR11070">
    <property type="entry name" value="UVRD / RECB / PCRA DNA HELICASE FAMILY MEMBER"/>
    <property type="match status" value="1"/>
</dbReference>
<comment type="caution">
    <text evidence="7">The sequence shown here is derived from an EMBL/GenBank/DDBJ whole genome shotgun (WGS) entry which is preliminary data.</text>
</comment>
<dbReference type="SUPFAM" id="SSF52540">
    <property type="entry name" value="P-loop containing nucleoside triphosphate hydrolases"/>
    <property type="match status" value="1"/>
</dbReference>
<dbReference type="Pfam" id="PF00580">
    <property type="entry name" value="UvrD-helicase"/>
    <property type="match status" value="1"/>
</dbReference>
<dbReference type="RefSeq" id="WP_035918436.1">
    <property type="nucleotide sequence ID" value="NZ_AVPJ01000017.1"/>
</dbReference>
<feature type="binding site" evidence="5">
    <location>
        <begin position="198"/>
        <end position="205"/>
    </location>
    <ligand>
        <name>ATP</name>
        <dbReference type="ChEBI" id="CHEBI:30616"/>
    </ligand>
</feature>
<accession>A0A0A0IZR6</accession>
<dbReference type="Pfam" id="PF13538">
    <property type="entry name" value="UvrD_C_2"/>
    <property type="match status" value="1"/>
</dbReference>
<dbReference type="GO" id="GO:0000725">
    <property type="term" value="P:recombinational repair"/>
    <property type="evidence" value="ECO:0007669"/>
    <property type="project" value="TreeGrafter"/>
</dbReference>
<feature type="domain" description="UvrD-like helicase ATP-binding" evidence="6">
    <location>
        <begin position="177"/>
        <end position="514"/>
    </location>
</feature>
<evidence type="ECO:0000256" key="3">
    <source>
        <dbReference type="ARBA" id="ARBA00022806"/>
    </source>
</evidence>
<evidence type="ECO:0000313" key="7">
    <source>
        <dbReference type="EMBL" id="KGN30675.1"/>
    </source>
</evidence>
<dbReference type="AlphaFoldDB" id="A0A0A0IZR6"/>
<dbReference type="eggNOG" id="COG3973">
    <property type="taxonomic scope" value="Bacteria"/>
</dbReference>
<reference evidence="7 8" key="1">
    <citation type="submission" date="2013-08" db="EMBL/GenBank/DDBJ databases">
        <title>The genome sequence of Knoellia sinensis.</title>
        <authorList>
            <person name="Zhu W."/>
            <person name="Wang G."/>
        </authorList>
    </citation>
    <scope>NUCLEOTIDE SEQUENCE [LARGE SCALE GENOMIC DNA]</scope>
    <source>
        <strain evidence="7 8">KCTC 19936</strain>
    </source>
</reference>
<evidence type="ECO:0000256" key="4">
    <source>
        <dbReference type="ARBA" id="ARBA00022840"/>
    </source>
</evidence>
<gene>
    <name evidence="7" type="ORF">N802_06640</name>
</gene>